<feature type="domain" description="RagB/SusD" evidence="6">
    <location>
        <begin position="356"/>
        <end position="663"/>
    </location>
</feature>
<evidence type="ECO:0000259" key="7">
    <source>
        <dbReference type="Pfam" id="PF14322"/>
    </source>
</evidence>
<evidence type="ECO:0000256" key="4">
    <source>
        <dbReference type="ARBA" id="ARBA00023136"/>
    </source>
</evidence>
<evidence type="ECO:0000313" key="8">
    <source>
        <dbReference type="EMBL" id="MBE8721968.1"/>
    </source>
</evidence>
<evidence type="ECO:0000256" key="5">
    <source>
        <dbReference type="ARBA" id="ARBA00023237"/>
    </source>
</evidence>
<evidence type="ECO:0000256" key="1">
    <source>
        <dbReference type="ARBA" id="ARBA00004442"/>
    </source>
</evidence>
<reference evidence="8 9" key="1">
    <citation type="submission" date="2018-02" db="EMBL/GenBank/DDBJ databases">
        <title>Sphingobacterium KA21.</title>
        <authorList>
            <person name="Vasarhelyi B.M."/>
            <person name="Deshmukh S."/>
            <person name="Balint B."/>
            <person name="Kukolya J."/>
        </authorList>
    </citation>
    <scope>NUCLEOTIDE SEQUENCE [LARGE SCALE GENOMIC DNA]</scope>
    <source>
        <strain evidence="8 9">Ka21</strain>
    </source>
</reference>
<dbReference type="Proteomes" id="UP000618319">
    <property type="component" value="Unassembled WGS sequence"/>
</dbReference>
<gene>
    <name evidence="8" type="ORF">C4F40_14660</name>
</gene>
<dbReference type="InterPro" id="IPR033985">
    <property type="entry name" value="SusD-like_N"/>
</dbReference>
<comment type="similarity">
    <text evidence="2">Belongs to the SusD family.</text>
</comment>
<name>A0ABR9T9E5_9SPHI</name>
<protein>
    <submittedName>
        <fullName evidence="8">RagB/SusD family nutrient uptake outer membrane protein</fullName>
    </submittedName>
</protein>
<comment type="subcellular location">
    <subcellularLocation>
        <location evidence="1">Cell outer membrane</location>
    </subcellularLocation>
</comment>
<organism evidence="8 9">
    <name type="scientific">Sphingobacterium pedocola</name>
    <dbReference type="NCBI Taxonomy" id="2082722"/>
    <lineage>
        <taxon>Bacteria</taxon>
        <taxon>Pseudomonadati</taxon>
        <taxon>Bacteroidota</taxon>
        <taxon>Sphingobacteriia</taxon>
        <taxon>Sphingobacteriales</taxon>
        <taxon>Sphingobacteriaceae</taxon>
        <taxon>Sphingobacterium</taxon>
    </lineage>
</organism>
<dbReference type="Pfam" id="PF07980">
    <property type="entry name" value="SusD_RagB"/>
    <property type="match status" value="1"/>
</dbReference>
<evidence type="ECO:0000313" key="9">
    <source>
        <dbReference type="Proteomes" id="UP000618319"/>
    </source>
</evidence>
<evidence type="ECO:0000259" key="6">
    <source>
        <dbReference type="Pfam" id="PF07980"/>
    </source>
</evidence>
<keyword evidence="9" id="KW-1185">Reference proteome</keyword>
<feature type="domain" description="SusD-like N-terminal" evidence="7">
    <location>
        <begin position="126"/>
        <end position="227"/>
    </location>
</feature>
<comment type="caution">
    <text evidence="8">The sequence shown here is derived from an EMBL/GenBank/DDBJ whole genome shotgun (WGS) entry which is preliminary data.</text>
</comment>
<dbReference type="InterPro" id="IPR011990">
    <property type="entry name" value="TPR-like_helical_dom_sf"/>
</dbReference>
<evidence type="ECO:0000256" key="2">
    <source>
        <dbReference type="ARBA" id="ARBA00006275"/>
    </source>
</evidence>
<dbReference type="InterPro" id="IPR012944">
    <property type="entry name" value="SusD_RagB_dom"/>
</dbReference>
<dbReference type="SUPFAM" id="SSF48452">
    <property type="entry name" value="TPR-like"/>
    <property type="match status" value="1"/>
</dbReference>
<proteinExistence type="inferred from homology"/>
<accession>A0ABR9T9E5</accession>
<dbReference type="PROSITE" id="PS51257">
    <property type="entry name" value="PROKAR_LIPOPROTEIN"/>
    <property type="match status" value="1"/>
</dbReference>
<evidence type="ECO:0000256" key="3">
    <source>
        <dbReference type="ARBA" id="ARBA00022729"/>
    </source>
</evidence>
<keyword evidence="3" id="KW-0732">Signal</keyword>
<dbReference type="EMBL" id="PSKQ01000022">
    <property type="protein sequence ID" value="MBE8721968.1"/>
    <property type="molecule type" value="Genomic_DNA"/>
</dbReference>
<keyword evidence="5" id="KW-0998">Cell outer membrane</keyword>
<dbReference type="Pfam" id="PF14322">
    <property type="entry name" value="SusD-like_3"/>
    <property type="match status" value="1"/>
</dbReference>
<keyword evidence="4" id="KW-0472">Membrane</keyword>
<sequence>MDRFRFLLHRRGTLLLFISLVTITGSCRKYLDIVPDGIATIDNAFTTRISAEKYLFTCYSYMPQQGSASSNPSFSAGEEFFTATSEISTDGALGGVGANIQYGNQNANSPYADAWIGYTNLNAPGRSLYQGISDCNIFLENIDRVPDMMEDEKEKWKGEVTFLKAYYHFWLVRNYGPIYIMDQNLPVGASIAETKVYRNTLDECFEYIESLFDEALANEYLPEYTMNEAEELGRINKGIVLAFKAYVQVTAASPLFNGNTDYASIVDNRGIAIFSPNKTDEEKRARWVKAAATSKEAIDMLEIQGRSLYTFEGGLTLPISDITKTKLSISGAVNENWNREVIWPNTNCWVGGTSSSNGQSAIAGHNWPRGLVSTSTNTNFTARLNVPLKFVQKFYTKNGVPIEEDITYNRNGMYDLRTAAADHRLNIREGYTTAGLNFDREPRFYADLVFDGGIWFGSGFLDESNPLVAEMRYTGSAGSFRANSHNLTGYSGKKLNNYQTTVSTGSSATAVYYAWPVMRLADLYLLYAEALNEAGGSKEEVLEYVDLVRERAGLEEIERSWSLYSSRPDKPNTLEGRREIIQRERTIELAFEGKGYWDLRRWKMAYEELNKPITGWYVYGSTEEEYYVPVNLYQPLFTMKDYFWPIAVNELQKNENLVQNFGY</sequence>
<dbReference type="Gene3D" id="1.25.40.390">
    <property type="match status" value="1"/>
</dbReference>